<dbReference type="OrthoDB" id="421038at2759"/>
<feature type="compositionally biased region" description="Acidic residues" evidence="5">
    <location>
        <begin position="64"/>
        <end position="97"/>
    </location>
</feature>
<protein>
    <submittedName>
        <fullName evidence="7">Gas4 protein</fullName>
    </submittedName>
</protein>
<feature type="compositionally biased region" description="Pro residues" evidence="5">
    <location>
        <begin position="112"/>
        <end position="124"/>
    </location>
</feature>
<dbReference type="GO" id="GO:0042124">
    <property type="term" value="F:1,3-beta-glucanosyltransferase activity"/>
    <property type="evidence" value="ECO:0007669"/>
    <property type="project" value="TreeGrafter"/>
</dbReference>
<dbReference type="GO" id="GO:0034411">
    <property type="term" value="P:cell wall (1-&gt;3)-beta-D-glucan biosynthetic process"/>
    <property type="evidence" value="ECO:0007669"/>
    <property type="project" value="TreeGrafter"/>
</dbReference>
<proteinExistence type="inferred from homology"/>
<evidence type="ECO:0000256" key="2">
    <source>
        <dbReference type="ARBA" id="ARBA00022729"/>
    </source>
</evidence>
<evidence type="ECO:0000313" key="8">
    <source>
        <dbReference type="Proteomes" id="UP000604046"/>
    </source>
</evidence>
<name>A0A812USQ2_9DINO</name>
<dbReference type="Proteomes" id="UP000604046">
    <property type="component" value="Unassembled WGS sequence"/>
</dbReference>
<dbReference type="InterPro" id="IPR004886">
    <property type="entry name" value="Glucanosyltransferase"/>
</dbReference>
<comment type="caution">
    <text evidence="7">The sequence shown here is derived from an EMBL/GenBank/DDBJ whole genome shotgun (WGS) entry which is preliminary data.</text>
</comment>
<reference evidence="7" key="1">
    <citation type="submission" date="2021-02" db="EMBL/GenBank/DDBJ databases">
        <authorList>
            <person name="Dougan E. K."/>
            <person name="Rhodes N."/>
            <person name="Thang M."/>
            <person name="Chan C."/>
        </authorList>
    </citation>
    <scope>NUCLEOTIDE SEQUENCE</scope>
</reference>
<evidence type="ECO:0000313" key="7">
    <source>
        <dbReference type="EMBL" id="CAE7580168.1"/>
    </source>
</evidence>
<comment type="similarity">
    <text evidence="1">Belongs to the glycosyl hydrolase 72 family.</text>
</comment>
<keyword evidence="2 6" id="KW-0732">Signal</keyword>
<dbReference type="SUPFAM" id="SSF51445">
    <property type="entry name" value="(Trans)glycosidases"/>
    <property type="match status" value="1"/>
</dbReference>
<keyword evidence="3" id="KW-1015">Disulfide bond</keyword>
<feature type="region of interest" description="Disordered" evidence="5">
    <location>
        <begin position="50"/>
        <end position="124"/>
    </location>
</feature>
<evidence type="ECO:0000256" key="6">
    <source>
        <dbReference type="SAM" id="SignalP"/>
    </source>
</evidence>
<evidence type="ECO:0000256" key="4">
    <source>
        <dbReference type="ARBA" id="ARBA00023180"/>
    </source>
</evidence>
<accession>A0A812USQ2</accession>
<dbReference type="Pfam" id="PF03198">
    <property type="entry name" value="Glyco_hydro_72"/>
    <property type="match status" value="1"/>
</dbReference>
<evidence type="ECO:0000256" key="3">
    <source>
        <dbReference type="ARBA" id="ARBA00023157"/>
    </source>
</evidence>
<dbReference type="AlphaFoldDB" id="A0A812USQ2"/>
<dbReference type="PANTHER" id="PTHR31468">
    <property type="entry name" value="1,3-BETA-GLUCANOSYLTRANSFERASE GAS1"/>
    <property type="match status" value="1"/>
</dbReference>
<sequence length="626" mass="69746">MAFRCILAALAARCAALDHPLAQDNECFQKEECSLHALQRRAEARKVAAHAASPDVAIPGMGDLPEEGDEPVIQDTAEDDSDTAEDAEEDQSEESSEQDTPQVEEPAGEGPSMPPLPSRPPMPVPKTVKFMNPVVVKSNFLYDSVTGKRFFAKGVAYNPRNERYDHSFGSSVQVEGWVDHCAPGHPKGGEWTYTEDVIADEHEDMWSEDLEAIANLGANTVRLYNVDPQNNHSKFMNKAASLGIYVIVPLNGKDWGFLPAFPAPDCYTQEIEGYGNVGVNALSFAKQVVKEFSQFNNTLLFTVANELAQNDKNGWAAFPCVKALTRDVHLYQKSCGSSMRRVPLIYSDVDMGAGDRGQVAQYLTCALDSEDDAVDVYGLNVYSWCDETYPGGGLEDNFQYSPYYEIKKDFKDLSVPMLFTEFGCNLGVFKTKCPYPDGRRWPEVKHLVGKDMGQIISGAIAFQFSMDKEEYGLTLSPNFLANQTKLYLLDNYFNLQKVFHEYNVSSEWDATPKEVAQCNFVPSEVHAMEDTHKRPHCPSESVWLKIMKKHRVDKLSNWTQIPPTPNATQTALWNVGGQAECPAAEISTAMQANNLLHDCPWLPHGTWGFDHPVTLNPKPYTLNPKP</sequence>
<evidence type="ECO:0000256" key="1">
    <source>
        <dbReference type="ARBA" id="ARBA00007528"/>
    </source>
</evidence>
<dbReference type="EMBL" id="CAJNDS010002740">
    <property type="protein sequence ID" value="CAE7580168.1"/>
    <property type="molecule type" value="Genomic_DNA"/>
</dbReference>
<keyword evidence="4" id="KW-0325">Glycoprotein</keyword>
<feature type="signal peptide" evidence="6">
    <location>
        <begin position="1"/>
        <end position="16"/>
    </location>
</feature>
<dbReference type="InterPro" id="IPR017853">
    <property type="entry name" value="GH"/>
</dbReference>
<dbReference type="Gene3D" id="3.20.20.80">
    <property type="entry name" value="Glycosidases"/>
    <property type="match status" value="1"/>
</dbReference>
<keyword evidence="8" id="KW-1185">Reference proteome</keyword>
<dbReference type="GO" id="GO:0005886">
    <property type="term" value="C:plasma membrane"/>
    <property type="evidence" value="ECO:0007669"/>
    <property type="project" value="TreeGrafter"/>
</dbReference>
<feature type="chain" id="PRO_5032394152" evidence="6">
    <location>
        <begin position="17"/>
        <end position="626"/>
    </location>
</feature>
<organism evidence="7 8">
    <name type="scientific">Symbiodinium natans</name>
    <dbReference type="NCBI Taxonomy" id="878477"/>
    <lineage>
        <taxon>Eukaryota</taxon>
        <taxon>Sar</taxon>
        <taxon>Alveolata</taxon>
        <taxon>Dinophyceae</taxon>
        <taxon>Suessiales</taxon>
        <taxon>Symbiodiniaceae</taxon>
        <taxon>Symbiodinium</taxon>
    </lineage>
</organism>
<dbReference type="PANTHER" id="PTHR31468:SF2">
    <property type="entry name" value="1,3-BETA-GLUCANOSYLTRANSFERASE GAS1"/>
    <property type="match status" value="1"/>
</dbReference>
<evidence type="ECO:0000256" key="5">
    <source>
        <dbReference type="SAM" id="MobiDB-lite"/>
    </source>
</evidence>
<gene>
    <name evidence="7" type="primary">gas4</name>
    <name evidence="7" type="ORF">SNAT2548_LOCUS33102</name>
</gene>